<evidence type="ECO:0000313" key="3">
    <source>
        <dbReference type="Proteomes" id="UP000199138"/>
    </source>
</evidence>
<feature type="domain" description="AraC effector-binding" evidence="1">
    <location>
        <begin position="1"/>
        <end position="158"/>
    </location>
</feature>
<dbReference type="EMBL" id="FPBK01000001">
    <property type="protein sequence ID" value="SFU32248.1"/>
    <property type="molecule type" value="Genomic_DNA"/>
</dbReference>
<evidence type="ECO:0000313" key="2">
    <source>
        <dbReference type="EMBL" id="SFU32248.1"/>
    </source>
</evidence>
<dbReference type="AlphaFoldDB" id="A0A1I7F7S1"/>
<dbReference type="InterPro" id="IPR029442">
    <property type="entry name" value="GyrI-like"/>
</dbReference>
<protein>
    <submittedName>
        <fullName evidence="2">AraC family transcriptional regulator</fullName>
    </submittedName>
</protein>
<proteinExistence type="predicted"/>
<gene>
    <name evidence="2" type="ORF">SAMN05216480_101720</name>
</gene>
<dbReference type="Proteomes" id="UP000199138">
    <property type="component" value="Unassembled WGS sequence"/>
</dbReference>
<dbReference type="InterPro" id="IPR011256">
    <property type="entry name" value="Reg_factor_effector_dom_sf"/>
</dbReference>
<dbReference type="InterPro" id="IPR010499">
    <property type="entry name" value="AraC_E-bd"/>
</dbReference>
<organism evidence="2 3">
    <name type="scientific">Pustulibacterium marinum</name>
    <dbReference type="NCBI Taxonomy" id="1224947"/>
    <lineage>
        <taxon>Bacteria</taxon>
        <taxon>Pseudomonadati</taxon>
        <taxon>Bacteroidota</taxon>
        <taxon>Flavobacteriia</taxon>
        <taxon>Flavobacteriales</taxon>
        <taxon>Flavobacteriaceae</taxon>
        <taxon>Pustulibacterium</taxon>
    </lineage>
</organism>
<dbReference type="STRING" id="1224947.SAMN05216480_101720"/>
<dbReference type="SUPFAM" id="SSF55136">
    <property type="entry name" value="Probable bacterial effector-binding domain"/>
    <property type="match status" value="1"/>
</dbReference>
<reference evidence="2 3" key="1">
    <citation type="submission" date="2016-10" db="EMBL/GenBank/DDBJ databases">
        <authorList>
            <person name="de Groot N.N."/>
        </authorList>
    </citation>
    <scope>NUCLEOTIDE SEQUENCE [LARGE SCALE GENOMIC DNA]</scope>
    <source>
        <strain evidence="2 3">CGMCC 1.12333</strain>
    </source>
</reference>
<accession>A0A1I7F7S1</accession>
<keyword evidence="3" id="KW-1185">Reference proteome</keyword>
<evidence type="ECO:0000259" key="1">
    <source>
        <dbReference type="SMART" id="SM00871"/>
    </source>
</evidence>
<dbReference type="Gene3D" id="3.20.80.10">
    <property type="entry name" value="Regulatory factor, effector binding domain"/>
    <property type="match status" value="1"/>
</dbReference>
<name>A0A1I7F7S1_9FLAO</name>
<sequence length="159" mass="18493">MEVKIVYVKERVLIGKCMSMSFANNKSRELWQSFRSDLAKKSISVETPFVNLHNYPADFSFSAFNPNKEFDKWALVEVPESTEVPDCFEKFVLEAGYYATFEYQGLAQDCQVEVQKLFTEWLPKSGYQLDTRPHFEELGEGYHPLDPNSKEQIFVPVKK</sequence>
<dbReference type="SMART" id="SM00871">
    <property type="entry name" value="AraC_E_bind"/>
    <property type="match status" value="1"/>
</dbReference>
<dbReference type="Pfam" id="PF06445">
    <property type="entry name" value="GyrI-like"/>
    <property type="match status" value="1"/>
</dbReference>